<dbReference type="EC" id="6.3.2.17" evidence="2"/>
<dbReference type="InterPro" id="IPR013221">
    <property type="entry name" value="Mur_ligase_cen"/>
</dbReference>
<dbReference type="InterPro" id="IPR001645">
    <property type="entry name" value="Folylpolyglutamate_synth"/>
</dbReference>
<accession>A0A660L583</accession>
<evidence type="ECO:0000256" key="4">
    <source>
        <dbReference type="ARBA" id="ARBA00022723"/>
    </source>
</evidence>
<dbReference type="Pfam" id="PF08245">
    <property type="entry name" value="Mur_ligase_M"/>
    <property type="match status" value="1"/>
</dbReference>
<keyword evidence="5" id="KW-0547">Nucleotide-binding</keyword>
<keyword evidence="4" id="KW-0479">Metal-binding</keyword>
<evidence type="ECO:0000256" key="9">
    <source>
        <dbReference type="ARBA" id="ARBA00047493"/>
    </source>
</evidence>
<evidence type="ECO:0000313" key="12">
    <source>
        <dbReference type="EMBL" id="RKQ89076.1"/>
    </source>
</evidence>
<keyword evidence="13" id="KW-1185">Reference proteome</keyword>
<feature type="domain" description="Mur ligase central" evidence="11">
    <location>
        <begin position="139"/>
        <end position="214"/>
    </location>
</feature>
<dbReference type="EMBL" id="RBIJ01000001">
    <property type="protein sequence ID" value="RKQ89076.1"/>
    <property type="molecule type" value="Genomic_DNA"/>
</dbReference>
<evidence type="ECO:0000259" key="11">
    <source>
        <dbReference type="Pfam" id="PF08245"/>
    </source>
</evidence>
<dbReference type="InterPro" id="IPR036615">
    <property type="entry name" value="Mur_ligase_C_dom_sf"/>
</dbReference>
<reference evidence="12 13" key="1">
    <citation type="submission" date="2018-10" db="EMBL/GenBank/DDBJ databases">
        <title>Genomic Encyclopedia of Type Strains, Phase IV (KMG-IV): sequencing the most valuable type-strain genomes for metagenomic binning, comparative biology and taxonomic classification.</title>
        <authorList>
            <person name="Goeker M."/>
        </authorList>
    </citation>
    <scope>NUCLEOTIDE SEQUENCE [LARGE SCALE GENOMIC DNA]</scope>
    <source>
        <strain evidence="12 13">DSM 22653</strain>
    </source>
</reference>
<dbReference type="PANTHER" id="PTHR11136:SF0">
    <property type="entry name" value="DIHYDROFOLATE SYNTHETASE-RELATED"/>
    <property type="match status" value="1"/>
</dbReference>
<feature type="domain" description="Mur ligase C-terminal" evidence="10">
    <location>
        <begin position="351"/>
        <end position="469"/>
    </location>
</feature>
<dbReference type="SUPFAM" id="SSF53244">
    <property type="entry name" value="MurD-like peptide ligases, peptide-binding domain"/>
    <property type="match status" value="1"/>
</dbReference>
<proteinExistence type="inferred from homology"/>
<gene>
    <name evidence="12" type="ORF">C7438_0732</name>
</gene>
<evidence type="ECO:0000313" key="13">
    <source>
        <dbReference type="Proteomes" id="UP000267019"/>
    </source>
</evidence>
<keyword evidence="3" id="KW-0436">Ligase</keyword>
<keyword evidence="6" id="KW-0067">ATP-binding</keyword>
<dbReference type="GO" id="GO:0005524">
    <property type="term" value="F:ATP binding"/>
    <property type="evidence" value="ECO:0007669"/>
    <property type="project" value="UniProtKB-KW"/>
</dbReference>
<dbReference type="InterPro" id="IPR036565">
    <property type="entry name" value="Mur-like_cat_sf"/>
</dbReference>
<evidence type="ECO:0000256" key="5">
    <source>
        <dbReference type="ARBA" id="ARBA00022741"/>
    </source>
</evidence>
<evidence type="ECO:0000256" key="2">
    <source>
        <dbReference type="ARBA" id="ARBA00013025"/>
    </source>
</evidence>
<dbReference type="AlphaFoldDB" id="A0A660L583"/>
<organism evidence="12 13">
    <name type="scientific">Brockia lithotrophica</name>
    <dbReference type="NCBI Taxonomy" id="933949"/>
    <lineage>
        <taxon>Bacteria</taxon>
        <taxon>Bacillati</taxon>
        <taxon>Bacillota</taxon>
        <taxon>Bacilli</taxon>
        <taxon>Bacillales</taxon>
        <taxon>Bacillales Family X. Incertae Sedis</taxon>
        <taxon>Brockia</taxon>
    </lineage>
</organism>
<comment type="similarity">
    <text evidence="1">Belongs to the folylpolyglutamate synthase family.</text>
</comment>
<evidence type="ECO:0000259" key="10">
    <source>
        <dbReference type="Pfam" id="PF02875"/>
    </source>
</evidence>
<evidence type="ECO:0000256" key="3">
    <source>
        <dbReference type="ARBA" id="ARBA00022598"/>
    </source>
</evidence>
<dbReference type="SUPFAM" id="SSF53623">
    <property type="entry name" value="MurD-like peptide ligases, catalytic domain"/>
    <property type="match status" value="1"/>
</dbReference>
<dbReference type="GO" id="GO:0046872">
    <property type="term" value="F:metal ion binding"/>
    <property type="evidence" value="ECO:0007669"/>
    <property type="project" value="UniProtKB-KW"/>
</dbReference>
<keyword evidence="7" id="KW-0460">Magnesium</keyword>
<dbReference type="RefSeq" id="WP_121443941.1">
    <property type="nucleotide sequence ID" value="NZ_RBIJ01000001.1"/>
</dbReference>
<dbReference type="Gene3D" id="3.40.1190.10">
    <property type="entry name" value="Mur-like, catalytic domain"/>
    <property type="match status" value="1"/>
</dbReference>
<evidence type="ECO:0000256" key="8">
    <source>
        <dbReference type="ARBA" id="ARBA00030592"/>
    </source>
</evidence>
<dbReference type="Proteomes" id="UP000267019">
    <property type="component" value="Unassembled WGS sequence"/>
</dbReference>
<protein>
    <recommendedName>
        <fullName evidence="2">tetrahydrofolate synthase</fullName>
        <ecNumber evidence="2">6.3.2.17</ecNumber>
    </recommendedName>
    <alternativeName>
        <fullName evidence="8">Tetrahydrofolylpolyglutamate synthase</fullName>
    </alternativeName>
</protein>
<dbReference type="InterPro" id="IPR004101">
    <property type="entry name" value="Mur_ligase_C"/>
</dbReference>
<dbReference type="PANTHER" id="PTHR11136">
    <property type="entry name" value="FOLYLPOLYGLUTAMATE SYNTHASE-RELATED"/>
    <property type="match status" value="1"/>
</dbReference>
<dbReference type="GO" id="GO:0004326">
    <property type="term" value="F:tetrahydrofolylpolyglutamate synthase activity"/>
    <property type="evidence" value="ECO:0007669"/>
    <property type="project" value="UniProtKB-EC"/>
</dbReference>
<evidence type="ECO:0000256" key="7">
    <source>
        <dbReference type="ARBA" id="ARBA00022842"/>
    </source>
</evidence>
<dbReference type="Gene3D" id="3.90.190.20">
    <property type="entry name" value="Mur ligase, C-terminal domain"/>
    <property type="match status" value="1"/>
</dbReference>
<comment type="catalytic activity">
    <reaction evidence="9">
        <text>(6S)-5,6,7,8-tetrahydrofolyl-(gamma-L-Glu)(n) + L-glutamate + ATP = (6S)-5,6,7,8-tetrahydrofolyl-(gamma-L-Glu)(n+1) + ADP + phosphate + H(+)</text>
        <dbReference type="Rhea" id="RHEA:10580"/>
        <dbReference type="Rhea" id="RHEA-COMP:14738"/>
        <dbReference type="Rhea" id="RHEA-COMP:14740"/>
        <dbReference type="ChEBI" id="CHEBI:15378"/>
        <dbReference type="ChEBI" id="CHEBI:29985"/>
        <dbReference type="ChEBI" id="CHEBI:30616"/>
        <dbReference type="ChEBI" id="CHEBI:43474"/>
        <dbReference type="ChEBI" id="CHEBI:141005"/>
        <dbReference type="ChEBI" id="CHEBI:456216"/>
        <dbReference type="EC" id="6.3.2.17"/>
    </reaction>
</comment>
<dbReference type="Pfam" id="PF02875">
    <property type="entry name" value="Mur_ligase_C"/>
    <property type="match status" value="1"/>
</dbReference>
<name>A0A660L583_9BACL</name>
<dbReference type="GO" id="GO:0005737">
    <property type="term" value="C:cytoplasm"/>
    <property type="evidence" value="ECO:0007669"/>
    <property type="project" value="TreeGrafter"/>
</dbReference>
<sequence>MEEEWWFHSYNRGKPLAKDVEEARRPEWAARLLEALGHPEAGMRVAVVTGSKGKGTTAFLLARLWERLDPDGGPVGLFVGPHLHDVRERIRLRGDPIPHEAFSHFSAVVQPVYTSLLSEVRHEAGEYIGPLAPLLAVAFLFFRASGVRRAVLEVGRGGLYDEVNVVPHEAAVITALFPEHLDAFGPTLEHVARHKWGIVTRDVRDVFVGALDAEGLRALGRAAEERQGPLWVRTHLSLERFAGGPLSPAAREIEAHRAAARPRLFLYGRDFAACDVLLGPEATTFRYCEYASVSREGSTDAAQGEEGIVLPLLGAHQARNYALAYRAARRLAGDPPLAGERRFEGPLPWPGRLELLGREPDVLVDGAISRQAAEEARRVLEEAFGVPPRPLVVVLGLPHGKDVDGVADVLAPVARKLLLVPVVAAHLRPADYAAVLQKYPHAAEERELGAAVSRALREAGRSGVVLFAGTQTFVAAVRREWLGRTRLG</sequence>
<evidence type="ECO:0000256" key="6">
    <source>
        <dbReference type="ARBA" id="ARBA00022840"/>
    </source>
</evidence>
<comment type="caution">
    <text evidence="12">The sequence shown here is derived from an EMBL/GenBank/DDBJ whole genome shotgun (WGS) entry which is preliminary data.</text>
</comment>
<evidence type="ECO:0000256" key="1">
    <source>
        <dbReference type="ARBA" id="ARBA00008276"/>
    </source>
</evidence>
<dbReference type="GO" id="GO:0008841">
    <property type="term" value="F:dihydrofolate synthase activity"/>
    <property type="evidence" value="ECO:0007669"/>
    <property type="project" value="TreeGrafter"/>
</dbReference>
<dbReference type="OrthoDB" id="9809356at2"/>